<protein>
    <submittedName>
        <fullName evidence="2">Uncharacterized protein</fullName>
    </submittedName>
</protein>
<sequence length="83" mass="8815">MAITITGAMLFIIALAIYRLTVTDWAIQRLSKNGVVQGTFNAILVTLISIALGVLGLLVLFVGLVSKSCFIQTAKPIGDPIIL</sequence>
<keyword evidence="1" id="KW-0472">Membrane</keyword>
<dbReference type="AlphaFoldDB" id="A0A857NB95"/>
<name>A0A857NB95_9BACT</name>
<keyword evidence="1" id="KW-1133">Transmembrane helix</keyword>
<evidence type="ECO:0000256" key="1">
    <source>
        <dbReference type="SAM" id="Phobius"/>
    </source>
</evidence>
<evidence type="ECO:0000313" key="3">
    <source>
        <dbReference type="Proteomes" id="UP000463983"/>
    </source>
</evidence>
<keyword evidence="1" id="KW-0812">Transmembrane</keyword>
<gene>
    <name evidence="2" type="ORF">MICH65_0649</name>
</gene>
<dbReference type="Proteomes" id="UP000463983">
    <property type="component" value="Chromosome"/>
</dbReference>
<accession>A0A857NB95</accession>
<dbReference type="EMBL" id="CP047901">
    <property type="protein sequence ID" value="QHO63630.1"/>
    <property type="molecule type" value="Genomic_DNA"/>
</dbReference>
<reference evidence="3" key="1">
    <citation type="journal article" date="2020" name="Microorganisms">
        <title>Complete Genome of a Member of a New Bacterial Lineage in the Microgenomates Group Reveals an Unusual Nucleotide Composition Disparity Between Two Strands of DNA and Limited Metabolic Potential.</title>
        <authorList>
            <person name="Kadnikov V.V."/>
            <person name="Mardanov A.V."/>
            <person name="Beletsky A.V."/>
            <person name="Karnachuk O.V."/>
            <person name="Ravin N.V."/>
        </authorList>
    </citation>
    <scope>NUCLEOTIDE SEQUENCE [LARGE SCALE GENOMIC DNA]</scope>
</reference>
<proteinExistence type="predicted"/>
<dbReference type="RefSeq" id="WP_161932003.1">
    <property type="nucleotide sequence ID" value="NZ_CP047901.1"/>
</dbReference>
<dbReference type="KEGG" id="caqa:MICH65_0649"/>
<organism evidence="2 3">
    <name type="scientific">Candidatus Chazhemtobacterium aquaticus</name>
    <dbReference type="NCBI Taxonomy" id="2715735"/>
    <lineage>
        <taxon>Bacteria</taxon>
        <taxon>Candidatus Chazhemtobacteraceae</taxon>
        <taxon>Candidatus Chazhemtobacterium</taxon>
    </lineage>
</organism>
<keyword evidence="3" id="KW-1185">Reference proteome</keyword>
<feature type="transmembrane region" description="Helical" evidence="1">
    <location>
        <begin position="43"/>
        <end position="65"/>
    </location>
</feature>
<evidence type="ECO:0000313" key="2">
    <source>
        <dbReference type="EMBL" id="QHO63630.1"/>
    </source>
</evidence>